<feature type="domain" description="Flavodoxin-like" evidence="7">
    <location>
        <begin position="4"/>
        <end position="166"/>
    </location>
</feature>
<evidence type="ECO:0000256" key="4">
    <source>
        <dbReference type="ARBA" id="ARBA00022630"/>
    </source>
</evidence>
<sequence length="172" mass="19613">MSKVGLFYGTDTGNTEKIAYKIREELGVDTVTLHDVHGAKISDFEAYDKIILGQPTWYCGELQSTWEDFWPEFKKVDFSGKQVAFFGLGDQMEYGEFFVDAMGLMHDVVLDNGGEPVGYFPNEGFMFEASKALTDDGEFFVGLVIDEDQQPERTDARIQFWLDQVRDEMNLV</sequence>
<evidence type="ECO:0000256" key="5">
    <source>
        <dbReference type="ARBA" id="ARBA00022643"/>
    </source>
</evidence>
<dbReference type="AlphaFoldDB" id="A0A3B0VVF9"/>
<dbReference type="PANTHER" id="PTHR42809:SF1">
    <property type="entry name" value="FLAVODOXIN 1"/>
    <property type="match status" value="1"/>
</dbReference>
<evidence type="ECO:0000256" key="3">
    <source>
        <dbReference type="ARBA" id="ARBA00022448"/>
    </source>
</evidence>
<dbReference type="InterPro" id="IPR008254">
    <property type="entry name" value="Flavodoxin/NO_synth"/>
</dbReference>
<dbReference type="InterPro" id="IPR001226">
    <property type="entry name" value="Flavodoxin_CS"/>
</dbReference>
<dbReference type="InterPro" id="IPR029039">
    <property type="entry name" value="Flavoprotein-like_sf"/>
</dbReference>
<dbReference type="PROSITE" id="PS00201">
    <property type="entry name" value="FLAVODOXIN"/>
    <property type="match status" value="1"/>
</dbReference>
<organism evidence="8">
    <name type="scientific">hydrothermal vent metagenome</name>
    <dbReference type="NCBI Taxonomy" id="652676"/>
    <lineage>
        <taxon>unclassified sequences</taxon>
        <taxon>metagenomes</taxon>
        <taxon>ecological metagenomes</taxon>
    </lineage>
</organism>
<dbReference type="NCBIfam" id="NF006739">
    <property type="entry name" value="PRK09267.1-5"/>
    <property type="match status" value="1"/>
</dbReference>
<evidence type="ECO:0000313" key="8">
    <source>
        <dbReference type="EMBL" id="VAW47625.1"/>
    </source>
</evidence>
<dbReference type="Gene3D" id="3.40.50.360">
    <property type="match status" value="1"/>
</dbReference>
<evidence type="ECO:0000259" key="7">
    <source>
        <dbReference type="PROSITE" id="PS50902"/>
    </source>
</evidence>
<dbReference type="PANTHER" id="PTHR42809">
    <property type="entry name" value="FLAVODOXIN 2"/>
    <property type="match status" value="1"/>
</dbReference>
<evidence type="ECO:0000256" key="2">
    <source>
        <dbReference type="ARBA" id="ARBA00005267"/>
    </source>
</evidence>
<reference evidence="8" key="1">
    <citation type="submission" date="2018-06" db="EMBL/GenBank/DDBJ databases">
        <authorList>
            <person name="Zhirakovskaya E."/>
        </authorList>
    </citation>
    <scope>NUCLEOTIDE SEQUENCE</scope>
</reference>
<dbReference type="GO" id="GO:0009055">
    <property type="term" value="F:electron transfer activity"/>
    <property type="evidence" value="ECO:0007669"/>
    <property type="project" value="InterPro"/>
</dbReference>
<dbReference type="Pfam" id="PF00258">
    <property type="entry name" value="Flavodoxin_1"/>
    <property type="match status" value="1"/>
</dbReference>
<gene>
    <name evidence="8" type="ORF">MNBD_GAMMA04-1020</name>
</gene>
<dbReference type="PROSITE" id="PS50902">
    <property type="entry name" value="FLAVODOXIN_LIKE"/>
    <property type="match status" value="1"/>
</dbReference>
<dbReference type="InterPro" id="IPR010086">
    <property type="entry name" value="Flavodoxin_lc"/>
</dbReference>
<name>A0A3B0VVF9_9ZZZZ</name>
<evidence type="ECO:0000256" key="6">
    <source>
        <dbReference type="ARBA" id="ARBA00022982"/>
    </source>
</evidence>
<keyword evidence="5" id="KW-0288">FMN</keyword>
<keyword evidence="4" id="KW-0285">Flavoprotein</keyword>
<comment type="cofactor">
    <cofactor evidence="1">
        <name>FMN</name>
        <dbReference type="ChEBI" id="CHEBI:58210"/>
    </cofactor>
</comment>
<protein>
    <submittedName>
        <fullName evidence="8">Flavodoxin 1</fullName>
    </submittedName>
</protein>
<dbReference type="PIRSF" id="PIRSF038996">
    <property type="entry name" value="FldA"/>
    <property type="match status" value="1"/>
</dbReference>
<dbReference type="NCBIfam" id="TIGR01752">
    <property type="entry name" value="flav_long"/>
    <property type="match status" value="1"/>
</dbReference>
<accession>A0A3B0VVF9</accession>
<dbReference type="GO" id="GO:0010181">
    <property type="term" value="F:FMN binding"/>
    <property type="evidence" value="ECO:0007669"/>
    <property type="project" value="InterPro"/>
</dbReference>
<dbReference type="SUPFAM" id="SSF52218">
    <property type="entry name" value="Flavoproteins"/>
    <property type="match status" value="1"/>
</dbReference>
<dbReference type="EMBL" id="UOFB01000209">
    <property type="protein sequence ID" value="VAW47625.1"/>
    <property type="molecule type" value="Genomic_DNA"/>
</dbReference>
<dbReference type="InterPro" id="IPR050619">
    <property type="entry name" value="Flavodoxin"/>
</dbReference>
<proteinExistence type="inferred from homology"/>
<keyword evidence="6" id="KW-0249">Electron transport</keyword>
<evidence type="ECO:0000256" key="1">
    <source>
        <dbReference type="ARBA" id="ARBA00001917"/>
    </source>
</evidence>
<comment type="similarity">
    <text evidence="2">Belongs to the flavodoxin family.</text>
</comment>
<keyword evidence="3" id="KW-0813">Transport</keyword>